<dbReference type="Proteomes" id="UP000629870">
    <property type="component" value="Unassembled WGS sequence"/>
</dbReference>
<sequence>MIKNSLHIIIFSDVSKTSGGKETWLEYFINSIHSDYINIYVYCIAYSDIDFPSNVIFVDSKHKSLPGYLFSSFRAIKKHSAEGDECIYCGINIEAMIFILNKITNINLKHIIWIRGTGIGELKYFWSNKSMRNRIKLYIATLVERYSFAKSKYIIYNGEDTRVTFEQRYGIRENAKTIPNALDLEPSLNTHIDNNLVHSVAYTGRLVNTKGFQYFVEAANRMRETKMTFHAWGENVNQVIKDSDHILYHGAYTRKELPIIASNSLCFVFLNNNTSNAAGGISHSILEALALSRIVIAWDNATHRQLLNSANSILVEEGNIDQLINAIRSLPNLNLNTLTQMMEAAYQTALPYSISEHVKLYKEFVGHT</sequence>
<proteinExistence type="predicted"/>
<reference evidence="3 4" key="1">
    <citation type="submission" date="2019-06" db="EMBL/GenBank/DDBJ databases">
        <title>Genome sequence of Deinococcus radiopugnans ATCC 19172.</title>
        <authorList>
            <person name="Maclea K.S."/>
            <person name="Maynard C.R."/>
        </authorList>
    </citation>
    <scope>NUCLEOTIDE SEQUENCE [LARGE SCALE GENOMIC DNA]</scope>
    <source>
        <strain evidence="3 4">ATCC 19172</strain>
    </source>
</reference>
<dbReference type="AlphaFoldDB" id="A0A5C4Y8T0"/>
<dbReference type="SUPFAM" id="SSF53756">
    <property type="entry name" value="UDP-Glycosyltransferase/glycogen phosphorylase"/>
    <property type="match status" value="1"/>
</dbReference>
<keyword evidence="5" id="KW-1185">Reference proteome</keyword>
<dbReference type="PANTHER" id="PTHR46401:SF2">
    <property type="entry name" value="GLYCOSYLTRANSFERASE WBBK-RELATED"/>
    <property type="match status" value="1"/>
</dbReference>
<organism evidence="3 4">
    <name type="scientific">Deinococcus radiopugnans ATCC 19172</name>
    <dbReference type="NCBI Taxonomy" id="585398"/>
    <lineage>
        <taxon>Bacteria</taxon>
        <taxon>Thermotogati</taxon>
        <taxon>Deinococcota</taxon>
        <taxon>Deinococci</taxon>
        <taxon>Deinococcales</taxon>
        <taxon>Deinococcaceae</taxon>
        <taxon>Deinococcus</taxon>
    </lineage>
</organism>
<accession>A0A5C4Y8T0</accession>
<dbReference type="EMBL" id="JACHEW010000018">
    <property type="protein sequence ID" value="MBB6017758.1"/>
    <property type="molecule type" value="Genomic_DNA"/>
</dbReference>
<name>A0A5C4Y8T0_9DEIO</name>
<dbReference type="PANTHER" id="PTHR46401">
    <property type="entry name" value="GLYCOSYLTRANSFERASE WBBK-RELATED"/>
    <property type="match status" value="1"/>
</dbReference>
<evidence type="ECO:0000256" key="1">
    <source>
        <dbReference type="ARBA" id="ARBA00022679"/>
    </source>
</evidence>
<dbReference type="RefSeq" id="WP_139402220.1">
    <property type="nucleotide sequence ID" value="NZ_JACHEW010000018.1"/>
</dbReference>
<evidence type="ECO:0000313" key="4">
    <source>
        <dbReference type="Proteomes" id="UP000313988"/>
    </source>
</evidence>
<evidence type="ECO:0000313" key="3">
    <source>
        <dbReference type="EMBL" id="TNM71437.1"/>
    </source>
</evidence>
<dbReference type="Gene3D" id="3.40.50.2000">
    <property type="entry name" value="Glycogen Phosphorylase B"/>
    <property type="match status" value="2"/>
</dbReference>
<reference evidence="2 5" key="2">
    <citation type="submission" date="2020-08" db="EMBL/GenBank/DDBJ databases">
        <title>Genomic Encyclopedia of Type Strains, Phase IV (KMG-IV): sequencing the most valuable type-strain genomes for metagenomic binning, comparative biology and taxonomic classification.</title>
        <authorList>
            <person name="Goeker M."/>
        </authorList>
    </citation>
    <scope>NUCLEOTIDE SEQUENCE [LARGE SCALE GENOMIC DNA]</scope>
    <source>
        <strain evidence="2 5">DSM 12027</strain>
    </source>
</reference>
<gene>
    <name evidence="3" type="ORF">FHR04_07745</name>
    <name evidence="2" type="ORF">HNQ04_003027</name>
</gene>
<dbReference type="Pfam" id="PF13692">
    <property type="entry name" value="Glyco_trans_1_4"/>
    <property type="match status" value="1"/>
</dbReference>
<dbReference type="GO" id="GO:0009103">
    <property type="term" value="P:lipopolysaccharide biosynthetic process"/>
    <property type="evidence" value="ECO:0007669"/>
    <property type="project" value="TreeGrafter"/>
</dbReference>
<evidence type="ECO:0000313" key="5">
    <source>
        <dbReference type="Proteomes" id="UP000629870"/>
    </source>
</evidence>
<protein>
    <submittedName>
        <fullName evidence="3">Glycosyltransferase family 4 protein</fullName>
    </submittedName>
    <submittedName>
        <fullName evidence="2">Glycosyltransferase involved in cell wall biosynthesis</fullName>
    </submittedName>
</protein>
<dbReference type="OrthoDB" id="9768937at2"/>
<dbReference type="Proteomes" id="UP000313988">
    <property type="component" value="Unassembled WGS sequence"/>
</dbReference>
<dbReference type="GO" id="GO:0016757">
    <property type="term" value="F:glycosyltransferase activity"/>
    <property type="evidence" value="ECO:0007669"/>
    <property type="project" value="TreeGrafter"/>
</dbReference>
<dbReference type="EMBL" id="VDMO01000007">
    <property type="protein sequence ID" value="TNM71437.1"/>
    <property type="molecule type" value="Genomic_DNA"/>
</dbReference>
<comment type="caution">
    <text evidence="3">The sequence shown here is derived from an EMBL/GenBank/DDBJ whole genome shotgun (WGS) entry which is preliminary data.</text>
</comment>
<keyword evidence="1 3" id="KW-0808">Transferase</keyword>
<evidence type="ECO:0000313" key="2">
    <source>
        <dbReference type="EMBL" id="MBB6017758.1"/>
    </source>
</evidence>